<accession>A0A8D8FGL5</accession>
<keyword evidence="1" id="KW-0472">Membrane</keyword>
<reference evidence="2" key="1">
    <citation type="submission" date="2021-05" db="EMBL/GenBank/DDBJ databases">
        <authorList>
            <person name="Alioto T."/>
            <person name="Alioto T."/>
            <person name="Gomez Garrido J."/>
        </authorList>
    </citation>
    <scope>NUCLEOTIDE SEQUENCE</scope>
</reference>
<feature type="transmembrane region" description="Helical" evidence="1">
    <location>
        <begin position="34"/>
        <end position="58"/>
    </location>
</feature>
<feature type="transmembrane region" description="Helical" evidence="1">
    <location>
        <begin position="115"/>
        <end position="133"/>
    </location>
</feature>
<sequence>MLQTMNDNRKQGNSVAHRMKYTHTKKERNCRAKISICFFVASFGPVIVTQCLPCWLASSLPSSAFLPERDAHLLATFPGHPTTPHPTFKFSSVMQNDKIDECVLFMIFPSYLCRAAFVFRRLTVYFLLCLVFVQKLVQTLKKSQFGSV</sequence>
<keyword evidence="1" id="KW-0812">Transmembrane</keyword>
<proteinExistence type="predicted"/>
<protein>
    <submittedName>
        <fullName evidence="2">(northern house mosquito) hypothetical protein</fullName>
    </submittedName>
</protein>
<evidence type="ECO:0000256" key="1">
    <source>
        <dbReference type="SAM" id="Phobius"/>
    </source>
</evidence>
<dbReference type="EMBL" id="HBUE01063418">
    <property type="protein sequence ID" value="CAG6469678.1"/>
    <property type="molecule type" value="Transcribed_RNA"/>
</dbReference>
<dbReference type="AlphaFoldDB" id="A0A8D8FGL5"/>
<evidence type="ECO:0000313" key="2">
    <source>
        <dbReference type="EMBL" id="CAG6469678.1"/>
    </source>
</evidence>
<keyword evidence="1" id="KW-1133">Transmembrane helix</keyword>
<organism evidence="2">
    <name type="scientific">Culex pipiens</name>
    <name type="common">House mosquito</name>
    <dbReference type="NCBI Taxonomy" id="7175"/>
    <lineage>
        <taxon>Eukaryota</taxon>
        <taxon>Metazoa</taxon>
        <taxon>Ecdysozoa</taxon>
        <taxon>Arthropoda</taxon>
        <taxon>Hexapoda</taxon>
        <taxon>Insecta</taxon>
        <taxon>Pterygota</taxon>
        <taxon>Neoptera</taxon>
        <taxon>Endopterygota</taxon>
        <taxon>Diptera</taxon>
        <taxon>Nematocera</taxon>
        <taxon>Culicoidea</taxon>
        <taxon>Culicidae</taxon>
        <taxon>Culicinae</taxon>
        <taxon>Culicini</taxon>
        <taxon>Culex</taxon>
        <taxon>Culex</taxon>
    </lineage>
</organism>
<name>A0A8D8FGL5_CULPI</name>